<dbReference type="InterPro" id="IPR032710">
    <property type="entry name" value="NTF2-like_dom_sf"/>
</dbReference>
<dbReference type="AlphaFoldDB" id="A0A3S2VR91"/>
<proteinExistence type="predicted"/>
<reference evidence="4" key="1">
    <citation type="submission" date="2019-01" db="EMBL/GenBank/DDBJ databases">
        <title>Gri0909 isolated from a small marine red alga.</title>
        <authorList>
            <person name="Kim J."/>
            <person name="Jeong S.E."/>
            <person name="Jeon C.O."/>
        </authorList>
    </citation>
    <scope>NUCLEOTIDE SEQUENCE [LARGE SCALE GENOMIC DNA]</scope>
    <source>
        <strain evidence="4">Gri0909</strain>
    </source>
</reference>
<dbReference type="Pfam" id="PF13474">
    <property type="entry name" value="SnoaL_3"/>
    <property type="match status" value="1"/>
</dbReference>
<dbReference type="InterPro" id="IPR037401">
    <property type="entry name" value="SnoaL-like"/>
</dbReference>
<gene>
    <name evidence="3" type="ORF">EOI86_05410</name>
</gene>
<accession>A0A3S2VR91</accession>
<comment type="caution">
    <text evidence="3">The sequence shown here is derived from an EMBL/GenBank/DDBJ whole genome shotgun (WGS) entry which is preliminary data.</text>
</comment>
<feature type="region of interest" description="Disordered" evidence="1">
    <location>
        <begin position="109"/>
        <end position="130"/>
    </location>
</feature>
<evidence type="ECO:0000313" key="4">
    <source>
        <dbReference type="Proteomes" id="UP000287447"/>
    </source>
</evidence>
<feature type="domain" description="SnoaL-like" evidence="2">
    <location>
        <begin position="9"/>
        <end position="112"/>
    </location>
</feature>
<dbReference type="Proteomes" id="UP000287447">
    <property type="component" value="Unassembled WGS sequence"/>
</dbReference>
<sequence>MTEETALFANEAFYAAFREGDFPAMAALWASAANQCCIHPMWEPFFGREAVLESWREILQNAPPIECQAPYVIATPAMATVFCFEKIEETFLSATNVFILEDGRPRMVHHQAGATRGRPKAGLTRSRVIN</sequence>
<keyword evidence="4" id="KW-1185">Reference proteome</keyword>
<organism evidence="3 4">
    <name type="scientific">Hwanghaeella grinnelliae</name>
    <dbReference type="NCBI Taxonomy" id="2500179"/>
    <lineage>
        <taxon>Bacteria</taxon>
        <taxon>Pseudomonadati</taxon>
        <taxon>Pseudomonadota</taxon>
        <taxon>Alphaproteobacteria</taxon>
        <taxon>Rhodospirillales</taxon>
        <taxon>Rhodospirillaceae</taxon>
        <taxon>Hwanghaeella</taxon>
    </lineage>
</organism>
<dbReference type="SUPFAM" id="SSF54427">
    <property type="entry name" value="NTF2-like"/>
    <property type="match status" value="1"/>
</dbReference>
<dbReference type="Gene3D" id="3.10.450.50">
    <property type="match status" value="1"/>
</dbReference>
<name>A0A3S2VR91_9PROT</name>
<dbReference type="EMBL" id="SADE01000001">
    <property type="protein sequence ID" value="RVU39767.1"/>
    <property type="molecule type" value="Genomic_DNA"/>
</dbReference>
<dbReference type="PANTHER" id="PTHR34957">
    <property type="entry name" value="NUCLEAR TRANSPORT FACTOR 2 (NTF2) FAMILY PROTEIN"/>
    <property type="match status" value="1"/>
</dbReference>
<protein>
    <submittedName>
        <fullName evidence="3">DUF4440 domain-containing protein</fullName>
    </submittedName>
</protein>
<evidence type="ECO:0000256" key="1">
    <source>
        <dbReference type="SAM" id="MobiDB-lite"/>
    </source>
</evidence>
<dbReference type="OrthoDB" id="9786718at2"/>
<evidence type="ECO:0000313" key="3">
    <source>
        <dbReference type="EMBL" id="RVU39767.1"/>
    </source>
</evidence>
<dbReference type="PANTHER" id="PTHR34957:SF1">
    <property type="entry name" value="NUCLEAR TRANSPORT FACTOR 2 (NTF2) FAMILY PROTEIN"/>
    <property type="match status" value="1"/>
</dbReference>
<evidence type="ECO:0000259" key="2">
    <source>
        <dbReference type="Pfam" id="PF13474"/>
    </source>
</evidence>